<evidence type="ECO:0000256" key="2">
    <source>
        <dbReference type="ARBA" id="ARBA00023125"/>
    </source>
</evidence>
<dbReference type="GO" id="GO:0003700">
    <property type="term" value="F:DNA-binding transcription factor activity"/>
    <property type="evidence" value="ECO:0007669"/>
    <property type="project" value="InterPro"/>
</dbReference>
<evidence type="ECO:0000313" key="6">
    <source>
        <dbReference type="EMBL" id="MBL0375134.1"/>
    </source>
</evidence>
<dbReference type="Pfam" id="PF07729">
    <property type="entry name" value="FCD"/>
    <property type="match status" value="1"/>
</dbReference>
<dbReference type="InterPro" id="IPR008920">
    <property type="entry name" value="TF_FadR/GntR_C"/>
</dbReference>
<accession>A0A936YQW1</accession>
<dbReference type="SUPFAM" id="SSF46785">
    <property type="entry name" value="Winged helix' DNA-binding domain"/>
    <property type="match status" value="2"/>
</dbReference>
<organism evidence="6 7">
    <name type="scientific">Rhizobium setariae</name>
    <dbReference type="NCBI Taxonomy" id="2801340"/>
    <lineage>
        <taxon>Bacteria</taxon>
        <taxon>Pseudomonadati</taxon>
        <taxon>Pseudomonadota</taxon>
        <taxon>Alphaproteobacteria</taxon>
        <taxon>Hyphomicrobiales</taxon>
        <taxon>Rhizobiaceae</taxon>
        <taxon>Rhizobium/Agrobacterium group</taxon>
        <taxon>Rhizobium</taxon>
    </lineage>
</organism>
<dbReference type="Gene3D" id="1.20.120.530">
    <property type="entry name" value="GntR ligand-binding domain-like"/>
    <property type="match status" value="1"/>
</dbReference>
<comment type="caution">
    <text evidence="6">The sequence shown here is derived from an EMBL/GenBank/DDBJ whole genome shotgun (WGS) entry which is preliminary data.</text>
</comment>
<dbReference type="PROSITE" id="PS50949">
    <property type="entry name" value="HTH_GNTR"/>
    <property type="match status" value="1"/>
</dbReference>
<evidence type="ECO:0000256" key="3">
    <source>
        <dbReference type="ARBA" id="ARBA00023163"/>
    </source>
</evidence>
<name>A0A936YQW1_9HYPH</name>
<keyword evidence="1" id="KW-0805">Transcription regulation</keyword>
<keyword evidence="3" id="KW-0804">Transcription</keyword>
<dbReference type="PANTHER" id="PTHR43537:SF5">
    <property type="entry name" value="UXU OPERON TRANSCRIPTIONAL REGULATOR"/>
    <property type="match status" value="1"/>
</dbReference>
<reference evidence="6" key="1">
    <citation type="submission" date="2021-01" db="EMBL/GenBank/DDBJ databases">
        <title>Rhizobium sp. strain KVB221 16S ribosomal RNA gene Genome sequencing and assembly.</title>
        <authorList>
            <person name="Kang M."/>
        </authorList>
    </citation>
    <scope>NUCLEOTIDE SEQUENCE</scope>
    <source>
        <strain evidence="6">KVB221</strain>
    </source>
</reference>
<dbReference type="InterPro" id="IPR036388">
    <property type="entry name" value="WH-like_DNA-bd_sf"/>
</dbReference>
<dbReference type="AlphaFoldDB" id="A0A936YQW1"/>
<evidence type="ECO:0000256" key="4">
    <source>
        <dbReference type="SAM" id="MobiDB-lite"/>
    </source>
</evidence>
<gene>
    <name evidence="6" type="ORF">JJB09_24265</name>
</gene>
<dbReference type="SMART" id="SM00345">
    <property type="entry name" value="HTH_GNTR"/>
    <property type="match status" value="1"/>
</dbReference>
<dbReference type="EMBL" id="JAEQNC010000019">
    <property type="protein sequence ID" value="MBL0375134.1"/>
    <property type="molecule type" value="Genomic_DNA"/>
</dbReference>
<evidence type="ECO:0000313" key="7">
    <source>
        <dbReference type="Proteomes" id="UP000633219"/>
    </source>
</evidence>
<dbReference type="Gene3D" id="1.10.10.10">
    <property type="entry name" value="Winged helix-like DNA-binding domain superfamily/Winged helix DNA-binding domain"/>
    <property type="match status" value="1"/>
</dbReference>
<dbReference type="GO" id="GO:0003677">
    <property type="term" value="F:DNA binding"/>
    <property type="evidence" value="ECO:0007669"/>
    <property type="project" value="UniProtKB-KW"/>
</dbReference>
<dbReference type="InterPro" id="IPR011711">
    <property type="entry name" value="GntR_C"/>
</dbReference>
<dbReference type="InterPro" id="IPR036390">
    <property type="entry name" value="WH_DNA-bd_sf"/>
</dbReference>
<sequence>MERKTSMAIWQDETDEASARGPEKKRIYAEIATRLGEAISSAHIARGTVLIEGPLASQLGCSRAPVRQALKLLEEQGIVSRFDGRGYVAGGPGTSPNRKSQPGAIEGDFLQDRALFAWQILYEDVEKTVVLHSFFGRYRINEVELARHHKVGRTVARDVLLRLASLGILEKDEQLRWSVVPLDDRRIANLYQLRELIEPAGIASATQHMPKPEIDGMLERHRAVLDRYPDIATSELYQLEFDLHVRAVGFCANADLLSALKRTHAVLTLSKHVLGFQWTLSNDDPFVGEHIGILEAMQAGRADAAGAAMHMHIRSSMPKVIGRAAEARETQKPEPCIYIVEGK</sequence>
<keyword evidence="2" id="KW-0238">DNA-binding</keyword>
<protein>
    <submittedName>
        <fullName evidence="6">GntR family transcriptional regulator</fullName>
    </submittedName>
</protein>
<evidence type="ECO:0000256" key="1">
    <source>
        <dbReference type="ARBA" id="ARBA00023015"/>
    </source>
</evidence>
<proteinExistence type="predicted"/>
<evidence type="ECO:0000259" key="5">
    <source>
        <dbReference type="PROSITE" id="PS50949"/>
    </source>
</evidence>
<dbReference type="SMART" id="SM00895">
    <property type="entry name" value="FCD"/>
    <property type="match status" value="1"/>
</dbReference>
<dbReference type="SUPFAM" id="SSF48008">
    <property type="entry name" value="GntR ligand-binding domain-like"/>
    <property type="match status" value="1"/>
</dbReference>
<dbReference type="PANTHER" id="PTHR43537">
    <property type="entry name" value="TRANSCRIPTIONAL REGULATOR, GNTR FAMILY"/>
    <property type="match status" value="1"/>
</dbReference>
<dbReference type="RefSeq" id="WP_201663683.1">
    <property type="nucleotide sequence ID" value="NZ_JAEQNC010000019.1"/>
</dbReference>
<keyword evidence="7" id="KW-1185">Reference proteome</keyword>
<feature type="region of interest" description="Disordered" evidence="4">
    <location>
        <begin position="1"/>
        <end position="21"/>
    </location>
</feature>
<feature type="domain" description="HTH gntR-type" evidence="5">
    <location>
        <begin position="25"/>
        <end position="92"/>
    </location>
</feature>
<dbReference type="Pfam" id="PF00392">
    <property type="entry name" value="GntR"/>
    <property type="match status" value="1"/>
</dbReference>
<dbReference type="Proteomes" id="UP000633219">
    <property type="component" value="Unassembled WGS sequence"/>
</dbReference>
<dbReference type="InterPro" id="IPR000524">
    <property type="entry name" value="Tscrpt_reg_HTH_GntR"/>
</dbReference>